<dbReference type="Proteomes" id="UP000095287">
    <property type="component" value="Unplaced"/>
</dbReference>
<evidence type="ECO:0000256" key="3">
    <source>
        <dbReference type="ARBA" id="ARBA00022737"/>
    </source>
</evidence>
<keyword evidence="4 7" id="KW-0863">Zinc-finger</keyword>
<dbReference type="WBParaSite" id="L893_g15231.t1">
    <property type="protein sequence ID" value="L893_g15231.t1"/>
    <property type="gene ID" value="L893_g15231"/>
</dbReference>
<dbReference type="PANTHER" id="PTHR24394:SF29">
    <property type="entry name" value="MYONEURIN"/>
    <property type="match status" value="1"/>
</dbReference>
<evidence type="ECO:0000313" key="10">
    <source>
        <dbReference type="WBParaSite" id="L893_g15231.t1"/>
    </source>
</evidence>
<protein>
    <submittedName>
        <fullName evidence="10">C2H2-type domain-containing protein</fullName>
    </submittedName>
</protein>
<evidence type="ECO:0000313" key="9">
    <source>
        <dbReference type="Proteomes" id="UP000095287"/>
    </source>
</evidence>
<name>A0A1I7YDC5_9BILA</name>
<dbReference type="Gene3D" id="3.30.160.60">
    <property type="entry name" value="Classic Zinc Finger"/>
    <property type="match status" value="1"/>
</dbReference>
<dbReference type="Pfam" id="PF13894">
    <property type="entry name" value="zf-C2H2_4"/>
    <property type="match status" value="1"/>
</dbReference>
<accession>A0A1I7YDC5</accession>
<evidence type="ECO:0000256" key="6">
    <source>
        <dbReference type="ARBA" id="ARBA00023242"/>
    </source>
</evidence>
<proteinExistence type="predicted"/>
<dbReference type="PROSITE" id="PS50157">
    <property type="entry name" value="ZINC_FINGER_C2H2_2"/>
    <property type="match status" value="2"/>
</dbReference>
<keyword evidence="2" id="KW-0479">Metal-binding</keyword>
<keyword evidence="9" id="KW-1185">Reference proteome</keyword>
<comment type="subcellular location">
    <subcellularLocation>
        <location evidence="1">Nucleus</location>
    </subcellularLocation>
</comment>
<organism evidence="9 10">
    <name type="scientific">Steinernema glaseri</name>
    <dbReference type="NCBI Taxonomy" id="37863"/>
    <lineage>
        <taxon>Eukaryota</taxon>
        <taxon>Metazoa</taxon>
        <taxon>Ecdysozoa</taxon>
        <taxon>Nematoda</taxon>
        <taxon>Chromadorea</taxon>
        <taxon>Rhabditida</taxon>
        <taxon>Tylenchina</taxon>
        <taxon>Panagrolaimomorpha</taxon>
        <taxon>Strongyloidoidea</taxon>
        <taxon>Steinernematidae</taxon>
        <taxon>Steinernema</taxon>
    </lineage>
</organism>
<evidence type="ECO:0000256" key="7">
    <source>
        <dbReference type="PROSITE-ProRule" id="PRU00042"/>
    </source>
</evidence>
<evidence type="ECO:0000259" key="8">
    <source>
        <dbReference type="PROSITE" id="PS50157"/>
    </source>
</evidence>
<dbReference type="AlphaFoldDB" id="A0A1I7YDC5"/>
<feature type="domain" description="C2H2-type" evidence="8">
    <location>
        <begin position="67"/>
        <end position="94"/>
    </location>
</feature>
<dbReference type="GO" id="GO:0008270">
    <property type="term" value="F:zinc ion binding"/>
    <property type="evidence" value="ECO:0007669"/>
    <property type="project" value="UniProtKB-KW"/>
</dbReference>
<dbReference type="GO" id="GO:0005634">
    <property type="term" value="C:nucleus"/>
    <property type="evidence" value="ECO:0007669"/>
    <property type="project" value="UniProtKB-SubCell"/>
</dbReference>
<evidence type="ECO:0000256" key="5">
    <source>
        <dbReference type="ARBA" id="ARBA00022833"/>
    </source>
</evidence>
<sequence length="145" mass="16530">MASDSTEKENNEGRNRVKQEEFIVEGNSAEQFVQNPPFICQQCHKAFPKPWRLRSHIAHVHLLHRPYLCVYCTAGFRSPYDLRRHMTVHTGERFKCDTCGASFGSKQRVAHHLIKGENCWPRHGKPPAAIRSTMSSTSSSDFSSS</sequence>
<evidence type="ECO:0000256" key="2">
    <source>
        <dbReference type="ARBA" id="ARBA00022723"/>
    </source>
</evidence>
<dbReference type="SMART" id="SM00355">
    <property type="entry name" value="ZnF_C2H2"/>
    <property type="match status" value="3"/>
</dbReference>
<dbReference type="Pfam" id="PF00096">
    <property type="entry name" value="zf-C2H2"/>
    <property type="match status" value="1"/>
</dbReference>
<keyword evidence="6" id="KW-0539">Nucleus</keyword>
<feature type="domain" description="C2H2-type" evidence="8">
    <location>
        <begin position="38"/>
        <end position="66"/>
    </location>
</feature>
<dbReference type="PROSITE" id="PS00028">
    <property type="entry name" value="ZINC_FINGER_C2H2_1"/>
    <property type="match status" value="2"/>
</dbReference>
<evidence type="ECO:0000256" key="4">
    <source>
        <dbReference type="ARBA" id="ARBA00022771"/>
    </source>
</evidence>
<keyword evidence="3" id="KW-0677">Repeat</keyword>
<dbReference type="GO" id="GO:0000981">
    <property type="term" value="F:DNA-binding transcription factor activity, RNA polymerase II-specific"/>
    <property type="evidence" value="ECO:0007669"/>
    <property type="project" value="TreeGrafter"/>
</dbReference>
<dbReference type="InterPro" id="IPR036236">
    <property type="entry name" value="Znf_C2H2_sf"/>
</dbReference>
<evidence type="ECO:0000256" key="1">
    <source>
        <dbReference type="ARBA" id="ARBA00004123"/>
    </source>
</evidence>
<dbReference type="Pfam" id="PF13912">
    <property type="entry name" value="zf-C2H2_6"/>
    <property type="match status" value="1"/>
</dbReference>
<keyword evidence="5" id="KW-0862">Zinc</keyword>
<dbReference type="PANTHER" id="PTHR24394">
    <property type="entry name" value="ZINC FINGER PROTEIN"/>
    <property type="match status" value="1"/>
</dbReference>
<dbReference type="SUPFAM" id="SSF57667">
    <property type="entry name" value="beta-beta-alpha zinc fingers"/>
    <property type="match status" value="1"/>
</dbReference>
<reference evidence="10" key="1">
    <citation type="submission" date="2016-11" db="UniProtKB">
        <authorList>
            <consortium name="WormBaseParasite"/>
        </authorList>
    </citation>
    <scope>IDENTIFICATION</scope>
</reference>
<dbReference type="InterPro" id="IPR013087">
    <property type="entry name" value="Znf_C2H2_type"/>
</dbReference>